<organism evidence="1 2">
    <name type="scientific">Sporothrix schenckii 1099-18</name>
    <dbReference type="NCBI Taxonomy" id="1397361"/>
    <lineage>
        <taxon>Eukaryota</taxon>
        <taxon>Fungi</taxon>
        <taxon>Dikarya</taxon>
        <taxon>Ascomycota</taxon>
        <taxon>Pezizomycotina</taxon>
        <taxon>Sordariomycetes</taxon>
        <taxon>Sordariomycetidae</taxon>
        <taxon>Ophiostomatales</taxon>
        <taxon>Ophiostomataceae</taxon>
        <taxon>Sporothrix</taxon>
    </lineage>
</organism>
<dbReference type="GeneID" id="27668713"/>
<gene>
    <name evidence="1" type="ORF">SPSK_06739</name>
</gene>
<proteinExistence type="predicted"/>
<name>A0A0F2MKA1_SPOSC</name>
<sequence length="114" mass="11942">MMDSDDIVTNVVTDAITVATAAVRAAADAATAAVTTATAVANTVTAVTAAATATTVTAAAVTTVVTTVQKRYFEKTPTGLTKKSLKKQTIRYDKFNRLTLNHKLHEKTSLAADR</sequence>
<reference evidence="1 2" key="1">
    <citation type="journal article" date="2014" name="BMC Genomics">
        <title>Comparative genomics of the major fungal agents of human and animal Sporotrichosis: Sporothrix schenckii and Sporothrix brasiliensis.</title>
        <authorList>
            <person name="Teixeira M.M."/>
            <person name="de Almeida L.G."/>
            <person name="Kubitschek-Barreira P."/>
            <person name="Alves F.L."/>
            <person name="Kioshima E.S."/>
            <person name="Abadio A.K."/>
            <person name="Fernandes L."/>
            <person name="Derengowski L.S."/>
            <person name="Ferreira K.S."/>
            <person name="Souza R.C."/>
            <person name="Ruiz J.C."/>
            <person name="de Andrade N.C."/>
            <person name="Paes H.C."/>
            <person name="Nicola A.M."/>
            <person name="Albuquerque P."/>
            <person name="Gerber A.L."/>
            <person name="Martins V.P."/>
            <person name="Peconick L.D."/>
            <person name="Neto A.V."/>
            <person name="Chaucanez C.B."/>
            <person name="Silva P.A."/>
            <person name="Cunha O.L."/>
            <person name="de Oliveira F.F."/>
            <person name="dos Santos T.C."/>
            <person name="Barros A.L."/>
            <person name="Soares M.A."/>
            <person name="de Oliveira L.M."/>
            <person name="Marini M.M."/>
            <person name="Villalobos-Duno H."/>
            <person name="Cunha M.M."/>
            <person name="de Hoog S."/>
            <person name="da Silveira J.F."/>
            <person name="Henrissat B."/>
            <person name="Nino-Vega G.A."/>
            <person name="Cisalpino P.S."/>
            <person name="Mora-Montes H.M."/>
            <person name="Almeida S.R."/>
            <person name="Stajich J.E."/>
            <person name="Lopes-Bezerra L.M."/>
            <person name="Vasconcelos A.T."/>
            <person name="Felipe M.S."/>
        </authorList>
    </citation>
    <scope>NUCLEOTIDE SEQUENCE [LARGE SCALE GENOMIC DNA]</scope>
    <source>
        <strain evidence="1 2">1099-18</strain>
    </source>
</reference>
<dbReference type="AlphaFoldDB" id="A0A0F2MKA1"/>
<evidence type="ECO:0000313" key="1">
    <source>
        <dbReference type="EMBL" id="KJR89479.1"/>
    </source>
</evidence>
<accession>A0A0F2MKA1</accession>
<comment type="caution">
    <text evidence="1">The sequence shown here is derived from an EMBL/GenBank/DDBJ whole genome shotgun (WGS) entry which is preliminary data.</text>
</comment>
<dbReference type="EMBL" id="AXCR01000001">
    <property type="protein sequence ID" value="KJR89479.1"/>
    <property type="molecule type" value="Genomic_DNA"/>
</dbReference>
<reference evidence="1 2" key="2">
    <citation type="journal article" date="2015" name="Eukaryot. Cell">
        <title>Asexual propagation of a virulent clone complex in a human and feline outbreak of sporotrichosis.</title>
        <authorList>
            <person name="Teixeira Mde M."/>
            <person name="Rodrigues A.M."/>
            <person name="Tsui C.K."/>
            <person name="de Almeida L.G."/>
            <person name="Van Diepeningen A.D."/>
            <person name="van den Ende B.G."/>
            <person name="Fernandes G.F."/>
            <person name="Kano R."/>
            <person name="Hamelin R.C."/>
            <person name="Lopes-Bezerra L.M."/>
            <person name="Vasconcelos A.T."/>
            <person name="de Hoog S."/>
            <person name="de Camargo Z.P."/>
            <person name="Felipe M.S."/>
        </authorList>
    </citation>
    <scope>NUCLEOTIDE SEQUENCE [LARGE SCALE GENOMIC DNA]</scope>
    <source>
        <strain evidence="1 2">1099-18</strain>
    </source>
</reference>
<evidence type="ECO:0000313" key="2">
    <source>
        <dbReference type="Proteomes" id="UP000033710"/>
    </source>
</evidence>
<dbReference type="VEuPathDB" id="FungiDB:SPSK_06739"/>
<protein>
    <submittedName>
        <fullName evidence="1">Uncharacterized protein</fullName>
    </submittedName>
</protein>
<dbReference type="KEGG" id="ssck:SPSK_06739"/>
<dbReference type="RefSeq" id="XP_016592155.1">
    <property type="nucleotide sequence ID" value="XM_016733436.1"/>
</dbReference>
<dbReference type="Proteomes" id="UP000033710">
    <property type="component" value="Unassembled WGS sequence"/>
</dbReference>